<evidence type="ECO:0000256" key="2">
    <source>
        <dbReference type="ARBA" id="ARBA00004637"/>
    </source>
</evidence>
<feature type="domain" description="ACAD9/ACADV-like C-terminal" evidence="32">
    <location>
        <begin position="549"/>
        <end position="667"/>
    </location>
</feature>
<evidence type="ECO:0000256" key="21">
    <source>
        <dbReference type="ARBA" id="ARBA00047893"/>
    </source>
</evidence>
<dbReference type="EC" id="1.3.8.9" evidence="17"/>
<keyword evidence="15" id="KW-0496">Mitochondrion</keyword>
<dbReference type="PROSITE" id="PS00072">
    <property type="entry name" value="ACYL_COA_DH_1"/>
    <property type="match status" value="1"/>
</dbReference>
<evidence type="ECO:0000259" key="32">
    <source>
        <dbReference type="Pfam" id="PF21343"/>
    </source>
</evidence>
<dbReference type="Proteomes" id="UP000499080">
    <property type="component" value="Unassembled WGS sequence"/>
</dbReference>
<comment type="function">
    <text evidence="19">Very long-chain specific acyl-CoA dehydrogenase is one of the acyl-CoA dehydrogenases that catalyze the first step of mitochondrial fatty acid beta-oxidation, an aerobic process breaking down fatty acids into acetyl-CoA and allowing the production of energy from fats. The first step of fatty acid beta-oxidation consists in the removal of one hydrogen from C-2 and C-3 of the straight-chain fatty acyl-CoA thioester, resulting in the formation of trans-2-enoyl-CoA. Among the different mitochondrial acyl-CoA dehydrogenases, very long-chain specific acyl-CoA dehydrogenase acts specifically on acyl-CoAs with saturated 12 to 24 carbons long primary chains.</text>
</comment>
<evidence type="ECO:0000256" key="9">
    <source>
        <dbReference type="ARBA" id="ARBA00022827"/>
    </source>
</evidence>
<comment type="subunit">
    <text evidence="20">Homodimer. Homodimerizes after import into the mitochondrion.</text>
</comment>
<dbReference type="Pfam" id="PF21343">
    <property type="entry name" value="ACAD9-ACADV_C"/>
    <property type="match status" value="1"/>
</dbReference>
<evidence type="ECO:0000256" key="5">
    <source>
        <dbReference type="ARBA" id="ARBA00022553"/>
    </source>
</evidence>
<gene>
    <name evidence="33" type="primary">Acadvl_2</name>
    <name evidence="33" type="ORF">AVEN_221562_1</name>
</gene>
<dbReference type="FunFam" id="1.20.140.10:FF:000008">
    <property type="entry name" value="acyl-CoA dehydrogenase family member 9, mitochondrial"/>
    <property type="match status" value="1"/>
</dbReference>
<evidence type="ECO:0000256" key="6">
    <source>
        <dbReference type="ARBA" id="ARBA00022630"/>
    </source>
</evidence>
<keyword evidence="10" id="KW-0276">Fatty acid metabolism</keyword>
<feature type="domain" description="Acyl-CoA oxidase/dehydrogenase middle" evidence="30">
    <location>
        <begin position="237"/>
        <end position="337"/>
    </location>
</feature>
<keyword evidence="5" id="KW-0597">Phosphoprotein</keyword>
<comment type="catalytic activity">
    <reaction evidence="22">
        <text>oxidized [electron-transfer flavoprotein] + hexadecanoyl-CoA + H(+) = (2E)-hexadecenoyl-CoA + reduced [electron-transfer flavoprotein]</text>
        <dbReference type="Rhea" id="RHEA:43448"/>
        <dbReference type="Rhea" id="RHEA-COMP:10685"/>
        <dbReference type="Rhea" id="RHEA-COMP:10686"/>
        <dbReference type="ChEBI" id="CHEBI:15378"/>
        <dbReference type="ChEBI" id="CHEBI:57379"/>
        <dbReference type="ChEBI" id="CHEBI:57692"/>
        <dbReference type="ChEBI" id="CHEBI:58307"/>
        <dbReference type="ChEBI" id="CHEBI:61526"/>
    </reaction>
    <physiologicalReaction direction="left-to-right" evidence="22">
        <dbReference type="Rhea" id="RHEA:43449"/>
    </physiologicalReaction>
</comment>
<keyword evidence="6 28" id="KW-0285">Flavoprotein</keyword>
<evidence type="ECO:0000256" key="24">
    <source>
        <dbReference type="ARBA" id="ARBA00049038"/>
    </source>
</evidence>
<evidence type="ECO:0000256" key="8">
    <source>
        <dbReference type="ARBA" id="ARBA00022799"/>
    </source>
</evidence>
<evidence type="ECO:0000313" key="34">
    <source>
        <dbReference type="Proteomes" id="UP000499080"/>
    </source>
</evidence>
<evidence type="ECO:0000256" key="11">
    <source>
        <dbReference type="ARBA" id="ARBA00022946"/>
    </source>
</evidence>
<dbReference type="SUPFAM" id="SSF47203">
    <property type="entry name" value="Acyl-CoA dehydrogenase C-terminal domain-like"/>
    <property type="match status" value="1"/>
</dbReference>
<comment type="similarity">
    <text evidence="4 28">Belongs to the acyl-CoA dehydrogenase family.</text>
</comment>
<keyword evidence="8" id="KW-0702">S-nitrosylation</keyword>
<dbReference type="FunFam" id="1.10.540.10:FF:000001">
    <property type="entry name" value="Very long-chain-specific acyl-CoA dehydrogenase, mitochondrial"/>
    <property type="match status" value="1"/>
</dbReference>
<dbReference type="InterPro" id="IPR013786">
    <property type="entry name" value="AcylCoA_DH/ox_N"/>
</dbReference>
<dbReference type="GO" id="GO:0005743">
    <property type="term" value="C:mitochondrial inner membrane"/>
    <property type="evidence" value="ECO:0007669"/>
    <property type="project" value="UniProtKB-SubCell"/>
</dbReference>
<keyword evidence="7" id="KW-0999">Mitochondrion inner membrane</keyword>
<evidence type="ECO:0000256" key="10">
    <source>
        <dbReference type="ARBA" id="ARBA00022832"/>
    </source>
</evidence>
<dbReference type="SUPFAM" id="SSF56645">
    <property type="entry name" value="Acyl-CoA dehydrogenase NM domain-like"/>
    <property type="match status" value="1"/>
</dbReference>
<evidence type="ECO:0000256" key="14">
    <source>
        <dbReference type="ARBA" id="ARBA00023098"/>
    </source>
</evidence>
<dbReference type="AlphaFoldDB" id="A0A4Y2F7G6"/>
<organism evidence="33 34">
    <name type="scientific">Araneus ventricosus</name>
    <name type="common">Orbweaver spider</name>
    <name type="synonym">Epeira ventricosa</name>
    <dbReference type="NCBI Taxonomy" id="182803"/>
    <lineage>
        <taxon>Eukaryota</taxon>
        <taxon>Metazoa</taxon>
        <taxon>Ecdysozoa</taxon>
        <taxon>Arthropoda</taxon>
        <taxon>Chelicerata</taxon>
        <taxon>Arachnida</taxon>
        <taxon>Araneae</taxon>
        <taxon>Araneomorphae</taxon>
        <taxon>Entelegynae</taxon>
        <taxon>Araneoidea</taxon>
        <taxon>Araneidae</taxon>
        <taxon>Araneus</taxon>
    </lineage>
</organism>
<evidence type="ECO:0000256" key="1">
    <source>
        <dbReference type="ARBA" id="ARBA00001974"/>
    </source>
</evidence>
<evidence type="ECO:0000256" key="20">
    <source>
        <dbReference type="ARBA" id="ARBA00046812"/>
    </source>
</evidence>
<dbReference type="GO" id="GO:0050660">
    <property type="term" value="F:flavin adenine dinucleotide binding"/>
    <property type="evidence" value="ECO:0007669"/>
    <property type="project" value="InterPro"/>
</dbReference>
<keyword evidence="11" id="KW-0809">Transit peptide</keyword>
<comment type="catalytic activity">
    <reaction evidence="21">
        <text>dodecanoyl-CoA + oxidized [electron-transfer flavoprotein] + H(+) = (2E)-dodecenoyl-CoA + reduced [electron-transfer flavoprotein]</text>
        <dbReference type="Rhea" id="RHEA:47296"/>
        <dbReference type="Rhea" id="RHEA-COMP:10685"/>
        <dbReference type="Rhea" id="RHEA-COMP:10686"/>
        <dbReference type="ChEBI" id="CHEBI:15378"/>
        <dbReference type="ChEBI" id="CHEBI:57330"/>
        <dbReference type="ChEBI" id="CHEBI:57375"/>
        <dbReference type="ChEBI" id="CHEBI:57692"/>
        <dbReference type="ChEBI" id="CHEBI:58307"/>
    </reaction>
    <physiologicalReaction direction="left-to-right" evidence="21">
        <dbReference type="Rhea" id="RHEA:47297"/>
    </physiologicalReaction>
</comment>
<evidence type="ECO:0000256" key="18">
    <source>
        <dbReference type="ARBA" id="ARBA00040902"/>
    </source>
</evidence>
<dbReference type="PANTHER" id="PTHR43884">
    <property type="entry name" value="ACYL-COA DEHYDROGENASE"/>
    <property type="match status" value="1"/>
</dbReference>
<dbReference type="CDD" id="cd01161">
    <property type="entry name" value="VLCAD"/>
    <property type="match status" value="1"/>
</dbReference>
<dbReference type="PANTHER" id="PTHR43884:SF11">
    <property type="entry name" value="VERY LONG-CHAIN SPECIFIC ACYL-COA DEHYDROGENASE, MITOCHONDRIAL"/>
    <property type="match status" value="1"/>
</dbReference>
<protein>
    <recommendedName>
        <fullName evidence="18">Very long-chain specific acyl-CoA dehydrogenase, mitochondrial</fullName>
        <ecNumber evidence="17">1.3.8.9</ecNumber>
    </recommendedName>
</protein>
<evidence type="ECO:0000256" key="3">
    <source>
        <dbReference type="ARBA" id="ARBA00005198"/>
    </source>
</evidence>
<dbReference type="GO" id="GO:0006631">
    <property type="term" value="P:fatty acid metabolic process"/>
    <property type="evidence" value="ECO:0007669"/>
    <property type="project" value="UniProtKB-KW"/>
</dbReference>
<evidence type="ECO:0000256" key="17">
    <source>
        <dbReference type="ARBA" id="ARBA00039034"/>
    </source>
</evidence>
<dbReference type="Gene3D" id="2.40.110.10">
    <property type="entry name" value="Butyryl-CoA Dehydrogenase, subunit A, domain 2"/>
    <property type="match status" value="1"/>
</dbReference>
<evidence type="ECO:0000256" key="15">
    <source>
        <dbReference type="ARBA" id="ARBA00023128"/>
    </source>
</evidence>
<evidence type="ECO:0000256" key="16">
    <source>
        <dbReference type="ARBA" id="ARBA00023136"/>
    </source>
</evidence>
<keyword evidence="12" id="KW-0007">Acetylation</keyword>
<dbReference type="InterPro" id="IPR009075">
    <property type="entry name" value="AcylCo_DH/oxidase_C"/>
</dbReference>
<evidence type="ECO:0000259" key="30">
    <source>
        <dbReference type="Pfam" id="PF02770"/>
    </source>
</evidence>
<evidence type="ECO:0000256" key="23">
    <source>
        <dbReference type="ARBA" id="ARBA00048086"/>
    </source>
</evidence>
<dbReference type="EMBL" id="BGPR01000840">
    <property type="protein sequence ID" value="GBM37420.1"/>
    <property type="molecule type" value="Genomic_DNA"/>
</dbReference>
<feature type="domain" description="Acyl-CoA dehydrogenase/oxidase N-terminal" evidence="31">
    <location>
        <begin position="126"/>
        <end position="233"/>
    </location>
</feature>
<dbReference type="InterPro" id="IPR006089">
    <property type="entry name" value="Acyl-CoA_DH_CS"/>
</dbReference>
<dbReference type="Gene3D" id="1.20.140.10">
    <property type="entry name" value="Butyryl-CoA Dehydrogenase, subunit A, domain 3"/>
    <property type="match status" value="2"/>
</dbReference>
<comment type="caution">
    <text evidence="33">The sequence shown here is derived from an EMBL/GenBank/DDBJ whole genome shotgun (WGS) entry which is preliminary data.</text>
</comment>
<comment type="pathway">
    <text evidence="3">Lipid metabolism; mitochondrial fatty acid beta-oxidation.</text>
</comment>
<keyword evidence="34" id="KW-1185">Reference proteome</keyword>
<evidence type="ECO:0000259" key="29">
    <source>
        <dbReference type="Pfam" id="PF00441"/>
    </source>
</evidence>
<dbReference type="GO" id="GO:0017099">
    <property type="term" value="F:very-long-chain fatty acyl-CoA dehydrogenase activity"/>
    <property type="evidence" value="ECO:0007669"/>
    <property type="project" value="UniProtKB-EC"/>
</dbReference>
<evidence type="ECO:0000256" key="7">
    <source>
        <dbReference type="ARBA" id="ARBA00022792"/>
    </source>
</evidence>
<comment type="catalytic activity">
    <reaction evidence="26">
        <text>eicosanoyl-CoA + oxidized [electron-transfer flavoprotein] + H(+) = (2E)-eicosenoyl-CoA + reduced [electron-transfer flavoprotein]</text>
        <dbReference type="Rhea" id="RHEA:47236"/>
        <dbReference type="Rhea" id="RHEA-COMP:10685"/>
        <dbReference type="Rhea" id="RHEA-COMP:10686"/>
        <dbReference type="ChEBI" id="CHEBI:15378"/>
        <dbReference type="ChEBI" id="CHEBI:57380"/>
        <dbReference type="ChEBI" id="CHEBI:57692"/>
        <dbReference type="ChEBI" id="CHEBI:58307"/>
        <dbReference type="ChEBI" id="CHEBI:74691"/>
    </reaction>
    <physiologicalReaction direction="left-to-right" evidence="26">
        <dbReference type="Rhea" id="RHEA:47237"/>
    </physiologicalReaction>
</comment>
<comment type="catalytic activity">
    <reaction evidence="27">
        <text>octadecanoyl-CoA + oxidized [electron-transfer flavoprotein] + H(+) = (2E)-octadecenoyl-CoA + reduced [electron-transfer flavoprotein]</text>
        <dbReference type="Rhea" id="RHEA:47240"/>
        <dbReference type="Rhea" id="RHEA-COMP:10685"/>
        <dbReference type="Rhea" id="RHEA-COMP:10686"/>
        <dbReference type="ChEBI" id="CHEBI:15378"/>
        <dbReference type="ChEBI" id="CHEBI:57394"/>
        <dbReference type="ChEBI" id="CHEBI:57692"/>
        <dbReference type="ChEBI" id="CHEBI:58307"/>
        <dbReference type="ChEBI" id="CHEBI:71412"/>
    </reaction>
    <physiologicalReaction direction="left-to-right" evidence="27">
        <dbReference type="Rhea" id="RHEA:47241"/>
    </physiologicalReaction>
</comment>
<dbReference type="InterPro" id="IPR037069">
    <property type="entry name" value="AcylCoA_DH/ox_N_sf"/>
</dbReference>
<dbReference type="InterPro" id="IPR006091">
    <property type="entry name" value="Acyl-CoA_Oxase/DH_mid-dom"/>
</dbReference>
<feature type="domain" description="Acyl-CoA dehydrogenase/oxidase C-terminal" evidence="29">
    <location>
        <begin position="349"/>
        <end position="495"/>
    </location>
</feature>
<name>A0A4Y2F7G6_ARAVE</name>
<sequence length="676" mass="74187">MIDVSDIPSCDIEFITDLRHRMQQLNPVATSAHCTDRFCIHPSLKSSSHIFLRVDRVQPPLRQPYTGPHKMLCRTDKTITVDINGRKTTVSLDHVKPAHLLPETVLSPPPVIKNLKILSPDEKSTLEMMLDPPKKFFEEVNDPDKNDEIAKVEPHLIKQLGELGAFGLQVPEEYGGLGMNNTQYGRMVELVGRHDLGVGITLGAHQSIGFKGILLFGNKEQKQKYLPVVATGEKLAAYCLTEPGSGSDAGSIKTRAVKSADGKYFTMNGSKIWISNGGIAEIFTVFAKVPVETENGTVEKMAAFIVEKGFGGVSSGPPEKKMGIKASNTTEVFFDDVQIPAENLIGEVGDGFKIAMNILNNGRFGMAACMSGTMRAAIEKAADHAANRNQFGNKICTYGTIQEKLFRMCMLQYVTESMAYMVSGNMDRGYVDFQLEAAISKVYASEAAWYVVDEAIQILGGMGFMRSAGLERVLRDLRIFRIFEGTNDILRLFVALTGLQHAGSHLKELQKAFKNPTANLGLILEEGSRRAKRVIGLSSPPSLSDHIHPKFSDSGALLSKCIEAFGVSVEEVLIKHGKNIINEQFLLNRLANAAIDIYAMTSILSRATFSLNKNVPSADYEEKLVNVYCSEAYERVFQHLGVLKSGSKVKNFEFMKAVALDVTNTGGPLQINPLGI</sequence>
<comment type="cofactor">
    <cofactor evidence="1 28">
        <name>FAD</name>
        <dbReference type="ChEBI" id="CHEBI:57692"/>
    </cofactor>
</comment>
<evidence type="ECO:0000256" key="4">
    <source>
        <dbReference type="ARBA" id="ARBA00009347"/>
    </source>
</evidence>
<reference evidence="33 34" key="1">
    <citation type="journal article" date="2019" name="Sci. Rep.">
        <title>Orb-weaving spider Araneus ventricosus genome elucidates the spidroin gene catalogue.</title>
        <authorList>
            <person name="Kono N."/>
            <person name="Nakamura H."/>
            <person name="Ohtoshi R."/>
            <person name="Moran D.A.P."/>
            <person name="Shinohara A."/>
            <person name="Yoshida Y."/>
            <person name="Fujiwara M."/>
            <person name="Mori M."/>
            <person name="Tomita M."/>
            <person name="Arakawa K."/>
        </authorList>
    </citation>
    <scope>NUCLEOTIDE SEQUENCE [LARGE SCALE GENOMIC DNA]</scope>
</reference>
<comment type="catalytic activity">
    <reaction evidence="23">
        <text>tetracosanoyl-CoA + oxidized [electron-transfer flavoprotein] + H(+) = (2E)-tetracosenoyl-CoA + reduced [electron-transfer flavoprotein]</text>
        <dbReference type="Rhea" id="RHEA:47232"/>
        <dbReference type="Rhea" id="RHEA-COMP:10685"/>
        <dbReference type="Rhea" id="RHEA-COMP:10686"/>
        <dbReference type="ChEBI" id="CHEBI:15378"/>
        <dbReference type="ChEBI" id="CHEBI:57692"/>
        <dbReference type="ChEBI" id="CHEBI:58307"/>
        <dbReference type="ChEBI" id="CHEBI:65052"/>
        <dbReference type="ChEBI" id="CHEBI:74693"/>
    </reaction>
    <physiologicalReaction direction="left-to-right" evidence="23">
        <dbReference type="Rhea" id="RHEA:47233"/>
    </physiologicalReaction>
</comment>
<comment type="subcellular location">
    <subcellularLocation>
        <location evidence="2">Mitochondrion inner membrane</location>
        <topology evidence="2">Peripheral membrane protein</topology>
    </subcellularLocation>
</comment>
<comment type="catalytic activity">
    <reaction evidence="24">
        <text>tetradecanoyl-CoA + oxidized [electron-transfer flavoprotein] + H(+) = (2E)-tetradecenoyl-CoA + reduced [electron-transfer flavoprotein]</text>
        <dbReference type="Rhea" id="RHEA:47316"/>
        <dbReference type="Rhea" id="RHEA-COMP:10685"/>
        <dbReference type="Rhea" id="RHEA-COMP:10686"/>
        <dbReference type="ChEBI" id="CHEBI:15378"/>
        <dbReference type="ChEBI" id="CHEBI:57385"/>
        <dbReference type="ChEBI" id="CHEBI:57692"/>
        <dbReference type="ChEBI" id="CHEBI:58307"/>
        <dbReference type="ChEBI" id="CHEBI:61405"/>
    </reaction>
    <physiologicalReaction direction="left-to-right" evidence="24">
        <dbReference type="Rhea" id="RHEA:47317"/>
    </physiologicalReaction>
</comment>
<evidence type="ECO:0000256" key="19">
    <source>
        <dbReference type="ARBA" id="ARBA00045422"/>
    </source>
</evidence>
<dbReference type="Pfam" id="PF02770">
    <property type="entry name" value="Acyl-CoA_dh_M"/>
    <property type="match status" value="1"/>
</dbReference>
<dbReference type="Pfam" id="PF00441">
    <property type="entry name" value="Acyl-CoA_dh_1"/>
    <property type="match status" value="1"/>
</dbReference>
<dbReference type="InterPro" id="IPR009100">
    <property type="entry name" value="AcylCoA_DH/oxidase_NM_dom_sf"/>
</dbReference>
<dbReference type="FunFam" id="2.40.110.10:FF:000006">
    <property type="entry name" value="very long-chain specific acyl-CoA dehydrogenase, mitochondrial"/>
    <property type="match status" value="1"/>
</dbReference>
<keyword evidence="9 28" id="KW-0274">FAD</keyword>
<dbReference type="Gene3D" id="1.10.540.10">
    <property type="entry name" value="Acyl-CoA dehydrogenase/oxidase, N-terminal domain"/>
    <property type="match status" value="1"/>
</dbReference>
<keyword evidence="13 28" id="KW-0560">Oxidoreductase</keyword>
<evidence type="ECO:0000256" key="27">
    <source>
        <dbReference type="ARBA" id="ARBA00049224"/>
    </source>
</evidence>
<evidence type="ECO:0000256" key="13">
    <source>
        <dbReference type="ARBA" id="ARBA00023002"/>
    </source>
</evidence>
<evidence type="ECO:0000256" key="25">
    <source>
        <dbReference type="ARBA" id="ARBA00049050"/>
    </source>
</evidence>
<evidence type="ECO:0000256" key="26">
    <source>
        <dbReference type="ARBA" id="ARBA00049140"/>
    </source>
</evidence>
<dbReference type="Pfam" id="PF02771">
    <property type="entry name" value="Acyl-CoA_dh_N"/>
    <property type="match status" value="1"/>
</dbReference>
<accession>A0A4Y2F7G6</accession>
<comment type="catalytic activity">
    <reaction evidence="25">
        <text>a very-long-chain 2,3-saturated fatty acyl-CoA + oxidized [electron-transfer flavoprotein] + H(+) = a very-long-chain (2E)-enoyl-CoA + reduced [electron-transfer flavoprotein]</text>
        <dbReference type="Rhea" id="RHEA:19181"/>
        <dbReference type="Rhea" id="RHEA-COMP:10685"/>
        <dbReference type="Rhea" id="RHEA-COMP:10686"/>
        <dbReference type="ChEBI" id="CHEBI:15378"/>
        <dbReference type="ChEBI" id="CHEBI:57692"/>
        <dbReference type="ChEBI" id="CHEBI:58307"/>
        <dbReference type="ChEBI" id="CHEBI:83724"/>
        <dbReference type="ChEBI" id="CHEBI:83728"/>
        <dbReference type="EC" id="1.3.8.9"/>
    </reaction>
    <physiologicalReaction direction="left-to-right" evidence="25">
        <dbReference type="Rhea" id="RHEA:19182"/>
    </physiologicalReaction>
</comment>
<dbReference type="InterPro" id="IPR049448">
    <property type="entry name" value="ACAD9/ACADV-like_C"/>
</dbReference>
<dbReference type="InterPro" id="IPR046373">
    <property type="entry name" value="Acyl-CoA_Oxase/DH_mid-dom_sf"/>
</dbReference>
<evidence type="ECO:0000256" key="22">
    <source>
        <dbReference type="ARBA" id="ARBA00047916"/>
    </source>
</evidence>
<evidence type="ECO:0000313" key="33">
    <source>
        <dbReference type="EMBL" id="GBM37420.1"/>
    </source>
</evidence>
<keyword evidence="14" id="KW-0443">Lipid metabolism</keyword>
<dbReference type="OrthoDB" id="2588832at2759"/>
<keyword evidence="16" id="KW-0472">Membrane</keyword>
<evidence type="ECO:0000256" key="12">
    <source>
        <dbReference type="ARBA" id="ARBA00022990"/>
    </source>
</evidence>
<proteinExistence type="inferred from homology"/>
<evidence type="ECO:0000259" key="31">
    <source>
        <dbReference type="Pfam" id="PF02771"/>
    </source>
</evidence>
<dbReference type="InterPro" id="IPR036250">
    <property type="entry name" value="AcylCo_DH-like_C"/>
</dbReference>
<dbReference type="GO" id="GO:0000062">
    <property type="term" value="F:fatty-acyl-CoA binding"/>
    <property type="evidence" value="ECO:0007669"/>
    <property type="project" value="TreeGrafter"/>
</dbReference>
<evidence type="ECO:0000256" key="28">
    <source>
        <dbReference type="RuleBase" id="RU362125"/>
    </source>
</evidence>